<keyword evidence="4 10" id="KW-1003">Cell membrane</keyword>
<comment type="subcellular location">
    <subcellularLocation>
        <location evidence="1 10">Cell inner membrane</location>
    </subcellularLocation>
</comment>
<evidence type="ECO:0000259" key="12">
    <source>
        <dbReference type="Pfam" id="PF21687"/>
    </source>
</evidence>
<sequence>MRRQSGVALLVVLLILALMMLVAGNMSSRFFLAMQRSAAQQLSLSGYWFVRSGEALVAKTLLQDIKDQPNKTDLSQYWATDGQVFPLDNGDQLAGQVRDGQACYNLNGINAGTTGVDDNDDGEGNLPYEAQVFRHLLMALDVESFTATQITEALRDWIDSDSDLVSSNGAEDSYYEGLPVPYLPGNTLMQDVTELRAVRGVSAELYRRLEPYICALPTTSLAVNVNTLRPAQAPLLSALFLERLEVDEARKLIEERSSDGWNTTSEFLAEEAITNLSGLGDKPSNVITIKSNYFDALIEYRTDERRLLMRSLFMRTDANKLKVIRRQYGGLE</sequence>
<dbReference type="InterPro" id="IPR038072">
    <property type="entry name" value="GspK_central_sf"/>
</dbReference>
<dbReference type="InterPro" id="IPR049179">
    <property type="entry name" value="T2SSK_SAM-like_2nd"/>
</dbReference>
<evidence type="ECO:0000256" key="3">
    <source>
        <dbReference type="ARBA" id="ARBA00022448"/>
    </source>
</evidence>
<dbReference type="NCBIfam" id="NF037980">
    <property type="entry name" value="T2SS_GspK"/>
    <property type="match status" value="1"/>
</dbReference>
<keyword evidence="5 10" id="KW-0997">Cell inner membrane</keyword>
<evidence type="ECO:0000256" key="1">
    <source>
        <dbReference type="ARBA" id="ARBA00004533"/>
    </source>
</evidence>
<dbReference type="SUPFAM" id="SSF158544">
    <property type="entry name" value="GspK insert domain-like"/>
    <property type="match status" value="2"/>
</dbReference>
<organism evidence="13 14">
    <name type="scientific">Pseudaeromonas paramecii</name>
    <dbReference type="NCBI Taxonomy" id="2138166"/>
    <lineage>
        <taxon>Bacteria</taxon>
        <taxon>Pseudomonadati</taxon>
        <taxon>Pseudomonadota</taxon>
        <taxon>Gammaproteobacteria</taxon>
        <taxon>Aeromonadales</taxon>
        <taxon>Aeromonadaceae</taxon>
        <taxon>Pseudaeromonas</taxon>
    </lineage>
</organism>
<accession>A0ABP8QH83</accession>
<dbReference type="Pfam" id="PF21687">
    <property type="entry name" value="T2SSK_1st"/>
    <property type="match status" value="1"/>
</dbReference>
<evidence type="ECO:0000256" key="10">
    <source>
        <dbReference type="PIRNR" id="PIRNR002786"/>
    </source>
</evidence>
<proteinExistence type="inferred from homology"/>
<keyword evidence="9 10" id="KW-0472">Membrane</keyword>
<dbReference type="InterPro" id="IPR005628">
    <property type="entry name" value="GspK"/>
</dbReference>
<evidence type="ECO:0000313" key="13">
    <source>
        <dbReference type="EMBL" id="GAA4502596.1"/>
    </source>
</evidence>
<protein>
    <recommendedName>
        <fullName evidence="10">Type II secretion system protein K</fullName>
    </recommendedName>
</protein>
<comment type="similarity">
    <text evidence="2 10">Belongs to the GSP K family.</text>
</comment>
<evidence type="ECO:0000259" key="11">
    <source>
        <dbReference type="Pfam" id="PF03934"/>
    </source>
</evidence>
<evidence type="ECO:0000256" key="6">
    <source>
        <dbReference type="ARBA" id="ARBA00022692"/>
    </source>
</evidence>
<feature type="domain" description="T2SS protein K first SAM-like" evidence="12">
    <location>
        <begin position="102"/>
        <end position="218"/>
    </location>
</feature>
<dbReference type="Gene3D" id="1.10.40.60">
    <property type="entry name" value="EpsJ-like"/>
    <property type="match status" value="2"/>
</dbReference>
<evidence type="ECO:0000256" key="2">
    <source>
        <dbReference type="ARBA" id="ARBA00007246"/>
    </source>
</evidence>
<dbReference type="SUPFAM" id="SSF54523">
    <property type="entry name" value="Pili subunits"/>
    <property type="match status" value="1"/>
</dbReference>
<dbReference type="RefSeq" id="WP_345014103.1">
    <property type="nucleotide sequence ID" value="NZ_BAABFC010000021.1"/>
</dbReference>
<dbReference type="PANTHER" id="PTHR38831:SF1">
    <property type="entry name" value="TYPE II SECRETION SYSTEM PROTEIN K-RELATED"/>
    <property type="match status" value="1"/>
</dbReference>
<evidence type="ECO:0000313" key="14">
    <source>
        <dbReference type="Proteomes" id="UP001501321"/>
    </source>
</evidence>
<evidence type="ECO:0000256" key="7">
    <source>
        <dbReference type="ARBA" id="ARBA00022927"/>
    </source>
</evidence>
<evidence type="ECO:0000256" key="8">
    <source>
        <dbReference type="ARBA" id="ARBA00022989"/>
    </source>
</evidence>
<gene>
    <name evidence="13" type="primary">exeK</name>
    <name evidence="13" type="ORF">GCM10023095_27440</name>
</gene>
<evidence type="ECO:0000256" key="5">
    <source>
        <dbReference type="ARBA" id="ARBA00022519"/>
    </source>
</evidence>
<keyword evidence="6" id="KW-0812">Transmembrane</keyword>
<keyword evidence="8" id="KW-1133">Transmembrane helix</keyword>
<keyword evidence="7" id="KW-0653">Protein transport</keyword>
<name>A0ABP8QH83_9GAMM</name>
<reference evidence="14" key="1">
    <citation type="journal article" date="2019" name="Int. J. Syst. Evol. Microbiol.">
        <title>The Global Catalogue of Microorganisms (GCM) 10K type strain sequencing project: providing services to taxonomists for standard genome sequencing and annotation.</title>
        <authorList>
            <consortium name="The Broad Institute Genomics Platform"/>
            <consortium name="The Broad Institute Genome Sequencing Center for Infectious Disease"/>
            <person name="Wu L."/>
            <person name="Ma J."/>
        </authorList>
    </citation>
    <scope>NUCLEOTIDE SEQUENCE [LARGE SCALE GENOMIC DNA]</scope>
    <source>
        <strain evidence="14">JCM 32226</strain>
    </source>
</reference>
<comment type="caution">
    <text evidence="13">The sequence shown here is derived from an EMBL/GenBank/DDBJ whole genome shotgun (WGS) entry which is preliminary data.</text>
</comment>
<dbReference type="InterPro" id="IPR049031">
    <property type="entry name" value="T2SSK_SAM-like_1st"/>
</dbReference>
<feature type="domain" description="T2SS protein K second SAM-like" evidence="11">
    <location>
        <begin position="223"/>
        <end position="289"/>
    </location>
</feature>
<dbReference type="PIRSF" id="PIRSF002786">
    <property type="entry name" value="XcpX"/>
    <property type="match status" value="1"/>
</dbReference>
<dbReference type="Proteomes" id="UP001501321">
    <property type="component" value="Unassembled WGS sequence"/>
</dbReference>
<keyword evidence="3 10" id="KW-0813">Transport</keyword>
<evidence type="ECO:0000256" key="9">
    <source>
        <dbReference type="ARBA" id="ARBA00023136"/>
    </source>
</evidence>
<dbReference type="InterPro" id="IPR045584">
    <property type="entry name" value="Pilin-like"/>
</dbReference>
<dbReference type="EMBL" id="BAABFC010000021">
    <property type="protein sequence ID" value="GAA4502596.1"/>
    <property type="molecule type" value="Genomic_DNA"/>
</dbReference>
<evidence type="ECO:0000256" key="4">
    <source>
        <dbReference type="ARBA" id="ARBA00022475"/>
    </source>
</evidence>
<dbReference type="Gene3D" id="3.30.1300.30">
    <property type="entry name" value="GSPII I/J protein-like"/>
    <property type="match status" value="1"/>
</dbReference>
<dbReference type="PANTHER" id="PTHR38831">
    <property type="entry name" value="TYPE II SECRETION SYSTEM PROTEIN K"/>
    <property type="match status" value="1"/>
</dbReference>
<dbReference type="Pfam" id="PF03934">
    <property type="entry name" value="T2SSK"/>
    <property type="match status" value="1"/>
</dbReference>
<keyword evidence="14" id="KW-1185">Reference proteome</keyword>